<feature type="binding site" evidence="12">
    <location>
        <begin position="324"/>
        <end position="325"/>
    </location>
    <ligand>
        <name>UDP-alpha-D-glucose</name>
        <dbReference type="ChEBI" id="CHEBI:58885"/>
        <note>ligand shared between dimeric partners</note>
    </ligand>
</feature>
<dbReference type="PIRSF" id="PIRSF000808">
    <property type="entry name" value="GalT"/>
    <property type="match status" value="1"/>
</dbReference>
<dbReference type="GO" id="GO:0008270">
    <property type="term" value="F:zinc ion binding"/>
    <property type="evidence" value="ECO:0007669"/>
    <property type="project" value="InterPro"/>
</dbReference>
<dbReference type="FunFam" id="3.30.428.10:FF:000001">
    <property type="entry name" value="Galactose-1-phosphate uridylyltransferase"/>
    <property type="match status" value="1"/>
</dbReference>
<evidence type="ECO:0000256" key="14">
    <source>
        <dbReference type="SAM" id="MobiDB-lite"/>
    </source>
</evidence>
<dbReference type="InterPro" id="IPR036265">
    <property type="entry name" value="HIT-like_sf"/>
</dbReference>
<dbReference type="Pfam" id="PF01087">
    <property type="entry name" value="GalP_UDP_transf"/>
    <property type="match status" value="1"/>
</dbReference>
<dbReference type="Pfam" id="PF02744">
    <property type="entry name" value="GalP_UDP_tr_C"/>
    <property type="match status" value="1"/>
</dbReference>
<dbReference type="GO" id="GO:0005737">
    <property type="term" value="C:cytoplasm"/>
    <property type="evidence" value="ECO:0007669"/>
    <property type="project" value="TreeGrafter"/>
</dbReference>
<dbReference type="NCBIfam" id="TIGR00209">
    <property type="entry name" value="galT_1"/>
    <property type="match status" value="1"/>
</dbReference>
<dbReference type="GO" id="GO:0033499">
    <property type="term" value="P:galactose catabolic process via UDP-galactose, Leloir pathway"/>
    <property type="evidence" value="ECO:0007669"/>
    <property type="project" value="TreeGrafter"/>
</dbReference>
<dbReference type="InterPro" id="IPR019779">
    <property type="entry name" value="GalP_UDPtransf1_His-AS"/>
</dbReference>
<evidence type="ECO:0000256" key="7">
    <source>
        <dbReference type="ARBA" id="ARBA00022723"/>
    </source>
</evidence>
<comment type="catalytic activity">
    <reaction evidence="1 13">
        <text>alpha-D-galactose 1-phosphate + UDP-alpha-D-glucose = alpha-D-glucose 1-phosphate + UDP-alpha-D-galactose</text>
        <dbReference type="Rhea" id="RHEA:13989"/>
        <dbReference type="ChEBI" id="CHEBI:58336"/>
        <dbReference type="ChEBI" id="CHEBI:58601"/>
        <dbReference type="ChEBI" id="CHEBI:58885"/>
        <dbReference type="ChEBI" id="CHEBI:66914"/>
        <dbReference type="EC" id="2.7.7.12"/>
    </reaction>
</comment>
<evidence type="ECO:0000256" key="1">
    <source>
        <dbReference type="ARBA" id="ARBA00001107"/>
    </source>
</evidence>
<evidence type="ECO:0000259" key="15">
    <source>
        <dbReference type="Pfam" id="PF01087"/>
    </source>
</evidence>
<evidence type="ECO:0000256" key="2">
    <source>
        <dbReference type="ARBA" id="ARBA00001947"/>
    </source>
</evidence>
<dbReference type="SUPFAM" id="SSF54197">
    <property type="entry name" value="HIT-like"/>
    <property type="match status" value="2"/>
</dbReference>
<comment type="cofactor">
    <cofactor evidence="2">
        <name>Zn(2+)</name>
        <dbReference type="ChEBI" id="CHEBI:29105"/>
    </cofactor>
</comment>
<feature type="binding site" description="in other chain" evidence="12">
    <location>
        <position position="158"/>
    </location>
    <ligand>
        <name>UDP-alpha-D-glucose</name>
        <dbReference type="ChEBI" id="CHEBI:58885"/>
        <note>ligand shared between dimeric partners</note>
    </ligand>
</feature>
<feature type="active site" description="Tele-UMP-histidine intermediate" evidence="11">
    <location>
        <position position="171"/>
    </location>
</feature>
<comment type="similarity">
    <text evidence="4 13">Belongs to the galactose-1-phosphate uridylyltransferase type 1 family.</text>
</comment>
<evidence type="ECO:0000256" key="10">
    <source>
        <dbReference type="ARBA" id="ARBA00023277"/>
    </source>
</evidence>
<evidence type="ECO:0000256" key="5">
    <source>
        <dbReference type="ARBA" id="ARBA00022679"/>
    </source>
</evidence>
<feature type="compositionally biased region" description="Polar residues" evidence="14">
    <location>
        <begin position="29"/>
        <end position="49"/>
    </location>
</feature>
<dbReference type="EC" id="2.7.7.12" evidence="13"/>
<organism evidence="17 18">
    <name type="scientific">Acrobeloides nanus</name>
    <dbReference type="NCBI Taxonomy" id="290746"/>
    <lineage>
        <taxon>Eukaryota</taxon>
        <taxon>Metazoa</taxon>
        <taxon>Ecdysozoa</taxon>
        <taxon>Nematoda</taxon>
        <taxon>Chromadorea</taxon>
        <taxon>Rhabditida</taxon>
        <taxon>Tylenchina</taxon>
        <taxon>Cephalobomorpha</taxon>
        <taxon>Cephaloboidea</taxon>
        <taxon>Cephalobidae</taxon>
        <taxon>Acrobeloides</taxon>
    </lineage>
</organism>
<evidence type="ECO:0000256" key="12">
    <source>
        <dbReference type="PIRSR" id="PIRSR000808-2"/>
    </source>
</evidence>
<feature type="domain" description="Galactose-1-phosphate uridyl transferase N-terminal" evidence="15">
    <location>
        <begin position="2"/>
        <end position="181"/>
    </location>
</feature>
<evidence type="ECO:0000256" key="9">
    <source>
        <dbReference type="ARBA" id="ARBA00023144"/>
    </source>
</evidence>
<feature type="region of interest" description="Disordered" evidence="14">
    <location>
        <begin position="25"/>
        <end position="62"/>
    </location>
</feature>
<dbReference type="AlphaFoldDB" id="A0A914DAN3"/>
<reference evidence="18" key="1">
    <citation type="submission" date="2022-11" db="UniProtKB">
        <authorList>
            <consortium name="WormBaseParasite"/>
        </authorList>
    </citation>
    <scope>IDENTIFICATION</scope>
</reference>
<dbReference type="PANTHER" id="PTHR11943">
    <property type="entry name" value="GALACTOSE-1-PHOSPHATE URIDYLYLTRANSFERASE"/>
    <property type="match status" value="1"/>
</dbReference>
<dbReference type="InterPro" id="IPR005849">
    <property type="entry name" value="GalP_Utransf_N"/>
</dbReference>
<keyword evidence="9 13" id="KW-0299">Galactose metabolism</keyword>
<dbReference type="Gene3D" id="3.30.428.10">
    <property type="entry name" value="HIT-like"/>
    <property type="match status" value="2"/>
</dbReference>
<comment type="pathway">
    <text evidence="3 13">Carbohydrate metabolism; galactose metabolism.</text>
</comment>
<sequence>MSHRRYNPLLDEWVIVSTNRLQRPWQGAQEASSNAASTNGVASQTQTKNPLAPGGQRANGTVTPNYTNTYVFPNDFPIFCSDKDAPKSEVKTDEEDENDGLFYKETSYGTNRVICYHPDSKKAIVNLSVEEIQLVVKEFMRQVTELKLEHDWVQIFENKGQMVGCSNPHPHCQLWASKYLPNGPATKNRTQKNYYEKHGKVMLLEYLNKELKKKERIVVTNQYWTVLVPYWAYWPYEVMVLPNRHILRLDEITEEESLALSDIIKKLLIKYDNVFKCEFPYTMGWLGAPTGKYLNEDCSHWMLHAVYYPPLVRSATVKKFMGGYEMVCESQRDFVPELAAEILRNQPDVHYLDEGEKK</sequence>
<evidence type="ECO:0000256" key="3">
    <source>
        <dbReference type="ARBA" id="ARBA00004947"/>
    </source>
</evidence>
<dbReference type="Proteomes" id="UP000887540">
    <property type="component" value="Unplaced"/>
</dbReference>
<keyword evidence="5 13" id="KW-0808">Transferase</keyword>
<keyword evidence="7 13" id="KW-0479">Metal-binding</keyword>
<accession>A0A914DAN3</accession>
<keyword evidence="6 13" id="KW-0548">Nucleotidyltransferase</keyword>
<evidence type="ECO:0000256" key="8">
    <source>
        <dbReference type="ARBA" id="ARBA00022833"/>
    </source>
</evidence>
<evidence type="ECO:0000256" key="6">
    <source>
        <dbReference type="ARBA" id="ARBA00022695"/>
    </source>
</evidence>
<evidence type="ECO:0000256" key="11">
    <source>
        <dbReference type="PIRSR" id="PIRSR000808-1"/>
    </source>
</evidence>
<feature type="domain" description="Galactose-1-phosphate uridyl transferase C-terminal" evidence="16">
    <location>
        <begin position="188"/>
        <end position="352"/>
    </location>
</feature>
<evidence type="ECO:0000259" key="16">
    <source>
        <dbReference type="Pfam" id="PF02744"/>
    </source>
</evidence>
<feature type="binding site" description="in other chain" evidence="12">
    <location>
        <position position="58"/>
    </location>
    <ligand>
        <name>UDP-alpha-D-glucose</name>
        <dbReference type="ChEBI" id="CHEBI:58885"/>
        <note>ligand shared between dimeric partners</note>
    </ligand>
</feature>
<feature type="binding site" description="in other chain" evidence="12">
    <location>
        <begin position="74"/>
        <end position="75"/>
    </location>
    <ligand>
        <name>UDP-alpha-D-glucose</name>
        <dbReference type="ChEBI" id="CHEBI:58885"/>
        <note>ligand shared between dimeric partners</note>
    </ligand>
</feature>
<protein>
    <recommendedName>
        <fullName evidence="13">Galactose-1-phosphate uridylyltransferase</fullName>
        <ecNumber evidence="13">2.7.7.12</ecNumber>
    </recommendedName>
</protein>
<keyword evidence="10 13" id="KW-0119">Carbohydrate metabolism</keyword>
<dbReference type="InterPro" id="IPR001937">
    <property type="entry name" value="GalP_UDPtransf1"/>
</dbReference>
<evidence type="ECO:0000256" key="4">
    <source>
        <dbReference type="ARBA" id="ARBA00010951"/>
    </source>
</evidence>
<dbReference type="GO" id="GO:0008108">
    <property type="term" value="F:UDP-glucose:hexose-1-phosphate uridylyltransferase activity"/>
    <property type="evidence" value="ECO:0007669"/>
    <property type="project" value="UniProtKB-EC"/>
</dbReference>
<evidence type="ECO:0000313" key="18">
    <source>
        <dbReference type="WBParaSite" id="ACRNAN_scaffold2205.g10119.t1"/>
    </source>
</evidence>
<feature type="binding site" description="in other chain" evidence="12">
    <location>
        <position position="173"/>
    </location>
    <ligand>
        <name>UDP-alpha-D-glucose</name>
        <dbReference type="ChEBI" id="CHEBI:58885"/>
        <note>ligand shared between dimeric partners</note>
    </ligand>
</feature>
<dbReference type="PROSITE" id="PS00117">
    <property type="entry name" value="GAL_P_UDP_TRANSF_I"/>
    <property type="match status" value="1"/>
</dbReference>
<dbReference type="WBParaSite" id="ACRNAN_scaffold2205.g10119.t1">
    <property type="protein sequence ID" value="ACRNAN_scaffold2205.g10119.t1"/>
    <property type="gene ID" value="ACRNAN_scaffold2205.g10119"/>
</dbReference>
<keyword evidence="17" id="KW-1185">Reference proteome</keyword>
<feature type="binding site" description="in other chain" evidence="12">
    <location>
        <position position="331"/>
    </location>
    <ligand>
        <name>UDP-alpha-D-glucose</name>
        <dbReference type="ChEBI" id="CHEBI:58885"/>
        <note>ligand shared between dimeric partners</note>
    </ligand>
</feature>
<evidence type="ECO:0000256" key="13">
    <source>
        <dbReference type="RuleBase" id="RU000506"/>
    </source>
</evidence>
<name>A0A914DAN3_9BILA</name>
<dbReference type="PANTHER" id="PTHR11943:SF1">
    <property type="entry name" value="GALACTOSE-1-PHOSPHATE URIDYLYLTRANSFERASE"/>
    <property type="match status" value="1"/>
</dbReference>
<feature type="binding site" description="in other chain" evidence="12">
    <location>
        <begin position="164"/>
        <end position="166"/>
    </location>
    <ligand>
        <name>UDP-alpha-D-glucose</name>
        <dbReference type="ChEBI" id="CHEBI:58885"/>
        <note>ligand shared between dimeric partners</note>
    </ligand>
</feature>
<feature type="binding site" evidence="12">
    <location>
        <begin position="319"/>
        <end position="320"/>
    </location>
    <ligand>
        <name>UDP-alpha-D-glucose</name>
        <dbReference type="ChEBI" id="CHEBI:58885"/>
        <note>ligand shared between dimeric partners</note>
    </ligand>
</feature>
<proteinExistence type="inferred from homology"/>
<dbReference type="InterPro" id="IPR005850">
    <property type="entry name" value="GalP_Utransf_C"/>
</dbReference>
<keyword evidence="8" id="KW-0862">Zinc</keyword>
<evidence type="ECO:0000313" key="17">
    <source>
        <dbReference type="Proteomes" id="UP000887540"/>
    </source>
</evidence>
<dbReference type="CDD" id="cd00608">
    <property type="entry name" value="GalT"/>
    <property type="match status" value="1"/>
</dbReference>
<feature type="binding site" evidence="12">
    <location>
        <begin position="20"/>
        <end position="23"/>
    </location>
    <ligand>
        <name>UDP-alpha-D-glucose</name>
        <dbReference type="ChEBI" id="CHEBI:58885"/>
        <note>ligand shared between dimeric partners</note>
    </ligand>
</feature>